<evidence type="ECO:0000256" key="2">
    <source>
        <dbReference type="ARBA" id="ARBA00022576"/>
    </source>
</evidence>
<dbReference type="EMBL" id="JBICBM010000020">
    <property type="protein sequence ID" value="MFF9886499.1"/>
    <property type="molecule type" value="Genomic_DNA"/>
</dbReference>
<keyword evidence="4 6" id="KW-0663">Pyridoxal phosphate</keyword>
<dbReference type="PANTHER" id="PTHR30244:SF34">
    <property type="entry name" value="DTDP-4-AMINO-4,6-DIDEOXYGALACTOSE TRANSAMINASE"/>
    <property type="match status" value="1"/>
</dbReference>
<dbReference type="InterPro" id="IPR015421">
    <property type="entry name" value="PyrdxlP-dep_Trfase_major"/>
</dbReference>
<proteinExistence type="inferred from homology"/>
<accession>A0ABW6Z612</accession>
<dbReference type="PANTHER" id="PTHR30244">
    <property type="entry name" value="TRANSAMINASE"/>
    <property type="match status" value="1"/>
</dbReference>
<dbReference type="Pfam" id="PF01041">
    <property type="entry name" value="DegT_DnrJ_EryC1"/>
    <property type="match status" value="1"/>
</dbReference>
<dbReference type="GO" id="GO:0008483">
    <property type="term" value="F:transaminase activity"/>
    <property type="evidence" value="ECO:0007669"/>
    <property type="project" value="UniProtKB-KW"/>
</dbReference>
<dbReference type="Proteomes" id="UP001603418">
    <property type="component" value="Unassembled WGS sequence"/>
</dbReference>
<dbReference type="InterPro" id="IPR000653">
    <property type="entry name" value="DegT/StrS_aminotransferase"/>
</dbReference>
<dbReference type="CDD" id="cd00616">
    <property type="entry name" value="AHBA_syn"/>
    <property type="match status" value="1"/>
</dbReference>
<sequence>MRHNARPYLHGPETVAMARAVEAGQYGHGPQADAFERELADYLEVDDVVAVSSATMGIHLALQACGVGPGTEVIVPSQTFAATIQPIVALGAAPRFIDHAPDTLCVEPAAVREAITPATRAVVPVLYGGRPVDLNTIAPELRRRNIHIIEDAAQAFGSRRIKGLATTVYSFGPIKQLTALVGGATVPRTSEEAKALRQMRCLGITSSQADRIRTTTYTVQGPGLRGVLPDVNAAVGRVQLARFTEVAARRIALWNAYAQALRGAPGVTLVDVGSDAVPFNCVVRVPGRDRVHKVLRDRGIGVGVHYPPNHLQPAFARWTRPLPVTERAAKEILSLPFHPAMAPDDARWTAAALLEALTNEVL</sequence>
<dbReference type="Gene3D" id="3.40.640.10">
    <property type="entry name" value="Type I PLP-dependent aspartate aminotransferase-like (Major domain)"/>
    <property type="match status" value="1"/>
</dbReference>
<dbReference type="InterPro" id="IPR015424">
    <property type="entry name" value="PyrdxlP-dep_Trfase"/>
</dbReference>
<dbReference type="SUPFAM" id="SSF53383">
    <property type="entry name" value="PLP-dependent transferases"/>
    <property type="match status" value="1"/>
</dbReference>
<dbReference type="Gene3D" id="3.90.1150.10">
    <property type="entry name" value="Aspartate Aminotransferase, domain 1"/>
    <property type="match status" value="1"/>
</dbReference>
<organism evidence="7 8">
    <name type="scientific">Streptomyces eurythermus</name>
    <dbReference type="NCBI Taxonomy" id="42237"/>
    <lineage>
        <taxon>Bacteria</taxon>
        <taxon>Bacillati</taxon>
        <taxon>Actinomycetota</taxon>
        <taxon>Actinomycetes</taxon>
        <taxon>Kitasatosporales</taxon>
        <taxon>Streptomycetaceae</taxon>
        <taxon>Streptomyces</taxon>
    </lineage>
</organism>
<evidence type="ECO:0000256" key="6">
    <source>
        <dbReference type="RuleBase" id="RU004508"/>
    </source>
</evidence>
<comment type="cofactor">
    <cofactor evidence="1">
        <name>pyridoxal 5'-phosphate</name>
        <dbReference type="ChEBI" id="CHEBI:597326"/>
    </cofactor>
</comment>
<keyword evidence="8" id="KW-1185">Reference proteome</keyword>
<dbReference type="InterPro" id="IPR015422">
    <property type="entry name" value="PyrdxlP-dep_Trfase_small"/>
</dbReference>
<evidence type="ECO:0000256" key="5">
    <source>
        <dbReference type="ARBA" id="ARBA00038398"/>
    </source>
</evidence>
<evidence type="ECO:0000256" key="4">
    <source>
        <dbReference type="ARBA" id="ARBA00022898"/>
    </source>
</evidence>
<evidence type="ECO:0000256" key="1">
    <source>
        <dbReference type="ARBA" id="ARBA00001933"/>
    </source>
</evidence>
<comment type="similarity">
    <text evidence="5">Belongs to the DegT/DnrJ/EryC1 family. L-glutamine:2-deoxy-scyllo-inosose/scyllo-inosose aminotransferase subfamily.</text>
</comment>
<keyword evidence="3" id="KW-0808">Transferase</keyword>
<gene>
    <name evidence="7" type="ORF">ACF1HC_33650</name>
</gene>
<reference evidence="7 8" key="1">
    <citation type="submission" date="2024-10" db="EMBL/GenBank/DDBJ databases">
        <title>The Natural Products Discovery Center: Release of the First 8490 Sequenced Strains for Exploring Actinobacteria Biosynthetic Diversity.</title>
        <authorList>
            <person name="Kalkreuter E."/>
            <person name="Kautsar S.A."/>
            <person name="Yang D."/>
            <person name="Bader C.D."/>
            <person name="Teijaro C.N."/>
            <person name="Fluegel L."/>
            <person name="Davis C.M."/>
            <person name="Simpson J.R."/>
            <person name="Lauterbach L."/>
            <person name="Steele A.D."/>
            <person name="Gui C."/>
            <person name="Meng S."/>
            <person name="Li G."/>
            <person name="Viehrig K."/>
            <person name="Ye F."/>
            <person name="Su P."/>
            <person name="Kiefer A.F."/>
            <person name="Nichols A."/>
            <person name="Cepeda A.J."/>
            <person name="Yan W."/>
            <person name="Fan B."/>
            <person name="Jiang Y."/>
            <person name="Adhikari A."/>
            <person name="Zheng C.-J."/>
            <person name="Schuster L."/>
            <person name="Cowan T.M."/>
            <person name="Smanski M.J."/>
            <person name="Chevrette M.G."/>
            <person name="De Carvalho L.P.S."/>
            <person name="Shen B."/>
        </authorList>
    </citation>
    <scope>NUCLEOTIDE SEQUENCE [LARGE SCALE GENOMIC DNA]</scope>
    <source>
        <strain evidence="7 8">NPDC013366</strain>
    </source>
</reference>
<name>A0ABW6Z612_9ACTN</name>
<evidence type="ECO:0000256" key="3">
    <source>
        <dbReference type="ARBA" id="ARBA00022679"/>
    </source>
</evidence>
<evidence type="ECO:0000313" key="7">
    <source>
        <dbReference type="EMBL" id="MFF9886499.1"/>
    </source>
</evidence>
<protein>
    <submittedName>
        <fullName evidence="7">DegT/DnrJ/EryC1/StrS family aminotransferase</fullName>
    </submittedName>
</protein>
<dbReference type="RefSeq" id="WP_208974481.1">
    <property type="nucleotide sequence ID" value="NZ_JBFACJ010000042.1"/>
</dbReference>
<keyword evidence="2 7" id="KW-0032">Aminotransferase</keyword>
<dbReference type="PIRSF" id="PIRSF000390">
    <property type="entry name" value="PLP_StrS"/>
    <property type="match status" value="1"/>
</dbReference>
<comment type="caution">
    <text evidence="7">The sequence shown here is derived from an EMBL/GenBank/DDBJ whole genome shotgun (WGS) entry which is preliminary data.</text>
</comment>
<evidence type="ECO:0000313" key="8">
    <source>
        <dbReference type="Proteomes" id="UP001603418"/>
    </source>
</evidence>